<dbReference type="Proteomes" id="UP000293342">
    <property type="component" value="Unassembled WGS sequence"/>
</dbReference>
<evidence type="ECO:0008006" key="4">
    <source>
        <dbReference type="Google" id="ProtNLM"/>
    </source>
</evidence>
<feature type="transmembrane region" description="Helical" evidence="1">
    <location>
        <begin position="12"/>
        <end position="34"/>
    </location>
</feature>
<evidence type="ECO:0000313" key="3">
    <source>
        <dbReference type="Proteomes" id="UP000293342"/>
    </source>
</evidence>
<dbReference type="AlphaFoldDB" id="A0A4V2M3Z3"/>
<keyword evidence="1" id="KW-1133">Transmembrane helix</keyword>
<keyword evidence="1" id="KW-0472">Membrane</keyword>
<dbReference type="NCBIfam" id="NF042935">
    <property type="entry name" value="SCO6880_fam"/>
    <property type="match status" value="1"/>
</dbReference>
<sequence>MLCVAVVLAQQLAGLVWAMLVAAIGGGLLLGLILKDKHDLSSAQRIGPRLGYRVAARTRGRLYRSGPIGKAGWGTYQLPGLLASTRLIEAKDSYDRPFAIVCWPRLGHYAIVIACEPDGAGQVDQEQVDNWVAGWSAWLTSLGHEDGVIGASVTVETAPDTGYRLGAEVRHNAAPDAPAVARQMLAEVVDSYPRGAAQVKAWITLTFSAQTRTGRRVDADEMALELGTRLPNLTQGLASTGAGHARPAAAQELCEIIRTAYDPAAASMIDEAKATGQRAKLRWSDVGPAGHQAFWDKYRHDGAWSVSWAMTMAPRGEVYETVLQPLLAPHKAIDRKRVTVLYKVLDPGLAARIVEADIRASTFRVNSTDRPSARLQNDQAAAEKTAQEEARGAGLVDFGLLVTATVTDPAALPDAVAAVDRLGSQSRLLLRPVYGSQDSAFAAALPLGIVPESHLMVPDSIRGAL</sequence>
<proteinExistence type="predicted"/>
<dbReference type="OrthoDB" id="4505949at2"/>
<comment type="caution">
    <text evidence="2">The sequence shown here is derived from an EMBL/GenBank/DDBJ whole genome shotgun (WGS) entry which is preliminary data.</text>
</comment>
<evidence type="ECO:0000256" key="1">
    <source>
        <dbReference type="SAM" id="Phobius"/>
    </source>
</evidence>
<reference evidence="2 3" key="1">
    <citation type="submission" date="2019-02" db="EMBL/GenBank/DDBJ databases">
        <title>Kribbella capetownensis sp. nov. and Kribbella speibonae sp. nov., isolated from soil.</title>
        <authorList>
            <person name="Curtis S.M."/>
            <person name="Norton I."/>
            <person name="Everest G.J."/>
            <person name="Meyers P.R."/>
        </authorList>
    </citation>
    <scope>NUCLEOTIDE SEQUENCE [LARGE SCALE GENOMIC DNA]</scope>
    <source>
        <strain evidence="2 3">YM53</strain>
    </source>
</reference>
<dbReference type="EMBL" id="SJKD01000019">
    <property type="protein sequence ID" value="TCC33922.1"/>
    <property type="molecule type" value="Genomic_DNA"/>
</dbReference>
<organism evidence="2 3">
    <name type="scientific">Kribbella capetownensis</name>
    <dbReference type="NCBI Taxonomy" id="1572659"/>
    <lineage>
        <taxon>Bacteria</taxon>
        <taxon>Bacillati</taxon>
        <taxon>Actinomycetota</taxon>
        <taxon>Actinomycetes</taxon>
        <taxon>Propionibacteriales</taxon>
        <taxon>Kribbellaceae</taxon>
        <taxon>Kribbella</taxon>
    </lineage>
</organism>
<evidence type="ECO:0000313" key="2">
    <source>
        <dbReference type="EMBL" id="TCC33922.1"/>
    </source>
</evidence>
<gene>
    <name evidence="2" type="ORF">E0H75_42335</name>
</gene>
<name>A0A4V2M3Z3_9ACTN</name>
<keyword evidence="3" id="KW-1185">Reference proteome</keyword>
<keyword evidence="1" id="KW-0812">Transmembrane</keyword>
<accession>A0A4V2M3Z3</accession>
<dbReference type="InterPro" id="IPR049978">
    <property type="entry name" value="SCO6880-like"/>
</dbReference>
<protein>
    <recommendedName>
        <fullName evidence="4">Integral membrane protein</fullName>
    </recommendedName>
</protein>